<dbReference type="RefSeq" id="WP_182666548.1">
    <property type="nucleotide sequence ID" value="NZ_VKHS01000713.1"/>
</dbReference>
<dbReference type="EMBL" id="VKHS01000713">
    <property type="protein sequence ID" value="MBB0231995.1"/>
    <property type="molecule type" value="Genomic_DNA"/>
</dbReference>
<accession>A0A7W3XYC3</accession>
<reference evidence="2" key="1">
    <citation type="submission" date="2019-10" db="EMBL/GenBank/DDBJ databases">
        <title>Streptomyces sp. nov., a novel actinobacterium isolated from alkaline environment.</title>
        <authorList>
            <person name="Golinska P."/>
        </authorList>
    </citation>
    <scope>NUCLEOTIDE SEQUENCE [LARGE SCALE GENOMIC DNA]</scope>
    <source>
        <strain evidence="2">DSM 42108</strain>
    </source>
</reference>
<evidence type="ECO:0000313" key="2">
    <source>
        <dbReference type="Proteomes" id="UP000530234"/>
    </source>
</evidence>
<sequence length="232" mass="26882">MTKIPRGDIPGIYQKSVVVDLDGTILRDVRHRFGEMTAKCVCRDCNSGWMNDLEEGVRPFLLPLILGTDEFVVILDRQMQSDLAAWAMKTIMMFSFTNPKEHHGVIPAADFAYLYRYRRLSTRRMIARAFHMPVRAYGMDEEVLFEWHLRKSVRPKGIVGFLRLGHFGIQVCSMRLPGDRRLNKFEEFPNAMPLWPPTERWVWPPEEKCDEGMMDAVIHGGHARPFGTSKKQ</sequence>
<comment type="caution">
    <text evidence="1">The sequence shown here is derived from an EMBL/GenBank/DDBJ whole genome shotgun (WGS) entry which is preliminary data.</text>
</comment>
<evidence type="ECO:0000313" key="1">
    <source>
        <dbReference type="EMBL" id="MBB0231995.1"/>
    </source>
</evidence>
<proteinExistence type="predicted"/>
<keyword evidence="2" id="KW-1185">Reference proteome</keyword>
<name>A0A7W3XYC3_9ACTN</name>
<organism evidence="1 2">
    <name type="scientific">Streptomyces calidiresistens</name>
    <dbReference type="NCBI Taxonomy" id="1485586"/>
    <lineage>
        <taxon>Bacteria</taxon>
        <taxon>Bacillati</taxon>
        <taxon>Actinomycetota</taxon>
        <taxon>Actinomycetes</taxon>
        <taxon>Kitasatosporales</taxon>
        <taxon>Streptomycetaceae</taxon>
        <taxon>Streptomyces</taxon>
    </lineage>
</organism>
<protein>
    <submittedName>
        <fullName evidence="1">Uncharacterized protein</fullName>
    </submittedName>
</protein>
<dbReference type="AlphaFoldDB" id="A0A7W3XYC3"/>
<dbReference type="Proteomes" id="UP000530234">
    <property type="component" value="Unassembled WGS sequence"/>
</dbReference>
<gene>
    <name evidence="1" type="ORF">FOE67_21465</name>
</gene>